<organism evidence="2 3">
    <name type="scientific">Hyphococcus lacteus</name>
    <dbReference type="NCBI Taxonomy" id="3143536"/>
    <lineage>
        <taxon>Bacteria</taxon>
        <taxon>Pseudomonadati</taxon>
        <taxon>Pseudomonadota</taxon>
        <taxon>Alphaproteobacteria</taxon>
        <taxon>Parvularculales</taxon>
        <taxon>Parvularculaceae</taxon>
        <taxon>Hyphococcus</taxon>
    </lineage>
</organism>
<dbReference type="Gene3D" id="3.10.450.50">
    <property type="match status" value="1"/>
</dbReference>
<dbReference type="RefSeq" id="WP_369313335.1">
    <property type="nucleotide sequence ID" value="NZ_JBEHZE010000001.1"/>
</dbReference>
<feature type="domain" description="SnoaL-like" evidence="1">
    <location>
        <begin position="18"/>
        <end position="116"/>
    </location>
</feature>
<dbReference type="SUPFAM" id="SSF54427">
    <property type="entry name" value="NTF2-like"/>
    <property type="match status" value="1"/>
</dbReference>
<keyword evidence="3" id="KW-1185">Reference proteome</keyword>
<dbReference type="GO" id="GO:0016787">
    <property type="term" value="F:hydrolase activity"/>
    <property type="evidence" value="ECO:0007669"/>
    <property type="project" value="UniProtKB-KW"/>
</dbReference>
<sequence>MTAKSLNDAQKLAVAKVMADAWRDKDWRKVGDLFAEDGVLHSMMVDPVKGREEIYTRIAAMGAGIEQILLDIEHIGVIDGRVYIERVDRFVYNGHTGNLPVVGVIVYNDDGLISEWREYYDRTELLKEMGVAGDFDHETRN</sequence>
<evidence type="ECO:0000313" key="3">
    <source>
        <dbReference type="Proteomes" id="UP001560685"/>
    </source>
</evidence>
<name>A0ABV3Z4B4_9PROT</name>
<accession>A0ABV3Z4B4</accession>
<dbReference type="InterPro" id="IPR037401">
    <property type="entry name" value="SnoaL-like"/>
</dbReference>
<dbReference type="InterPro" id="IPR032710">
    <property type="entry name" value="NTF2-like_dom_sf"/>
</dbReference>
<protein>
    <submittedName>
        <fullName evidence="2">Limonene-1,2-epoxide hydrolase family protein</fullName>
    </submittedName>
</protein>
<dbReference type="Proteomes" id="UP001560685">
    <property type="component" value="Unassembled WGS sequence"/>
</dbReference>
<evidence type="ECO:0000313" key="2">
    <source>
        <dbReference type="EMBL" id="MEX6633378.1"/>
    </source>
</evidence>
<comment type="caution">
    <text evidence="2">The sequence shown here is derived from an EMBL/GenBank/DDBJ whole genome shotgun (WGS) entry which is preliminary data.</text>
</comment>
<reference evidence="2 3" key="1">
    <citation type="submission" date="2024-05" db="EMBL/GenBank/DDBJ databases">
        <title>Three bacterial strains, DH-69, EH-24, and ECK-19 isolated from coastal sediments.</title>
        <authorList>
            <person name="Ye Y.-Q."/>
            <person name="Du Z.-J."/>
        </authorList>
    </citation>
    <scope>NUCLEOTIDE SEQUENCE [LARGE SCALE GENOMIC DNA]</scope>
    <source>
        <strain evidence="2 3">ECK-19</strain>
    </source>
</reference>
<evidence type="ECO:0000259" key="1">
    <source>
        <dbReference type="Pfam" id="PF12680"/>
    </source>
</evidence>
<dbReference type="EMBL" id="JBEHZE010000001">
    <property type="protein sequence ID" value="MEX6633378.1"/>
    <property type="molecule type" value="Genomic_DNA"/>
</dbReference>
<keyword evidence="2" id="KW-0378">Hydrolase</keyword>
<dbReference type="Pfam" id="PF12680">
    <property type="entry name" value="SnoaL_2"/>
    <property type="match status" value="1"/>
</dbReference>
<proteinExistence type="predicted"/>
<gene>
    <name evidence="2" type="ORF">ABFZ84_07425</name>
</gene>